<feature type="transmembrane region" description="Helical" evidence="1">
    <location>
        <begin position="404"/>
        <end position="428"/>
    </location>
</feature>
<dbReference type="AlphaFoldDB" id="A0A415DYM3"/>
<dbReference type="NCBIfam" id="TIGR00792">
    <property type="entry name" value="gph"/>
    <property type="match status" value="1"/>
</dbReference>
<feature type="transmembrane region" description="Helical" evidence="1">
    <location>
        <begin position="319"/>
        <end position="339"/>
    </location>
</feature>
<feature type="transmembrane region" description="Helical" evidence="1">
    <location>
        <begin position="295"/>
        <end position="313"/>
    </location>
</feature>
<dbReference type="Pfam" id="PF13347">
    <property type="entry name" value="MFS_2"/>
    <property type="match status" value="1"/>
</dbReference>
<dbReference type="Proteomes" id="UP000284841">
    <property type="component" value="Unassembled WGS sequence"/>
</dbReference>
<dbReference type="GO" id="GO:0015293">
    <property type="term" value="F:symporter activity"/>
    <property type="evidence" value="ECO:0007669"/>
    <property type="project" value="InterPro"/>
</dbReference>
<dbReference type="GO" id="GO:0005886">
    <property type="term" value="C:plasma membrane"/>
    <property type="evidence" value="ECO:0007669"/>
    <property type="project" value="TreeGrafter"/>
</dbReference>
<keyword evidence="1" id="KW-1133">Transmembrane helix</keyword>
<sequence length="449" mass="49498">MKLTIRERLCYGCGDLGSQFAYNLVTTYLMIFFTDILGLSSVAAGTIFLIATAFDAINDPLMGSIADHTKTKHGSYRPYMMAAAIPYGIFLALCFVAPEWSYSGKLAWAYVMYLLYVIFSTMFQMPYGSLSNVMTDDLKERTMLGAFRDWGANLAGFLLNMFAVTIITHFSASDQNMDKRGYLALGIIVAVCCVLFTSVAALGTKERIRPPKNTAKLTESLKSIGQNKPALCILFMVFFINSFVAFRSTFTTYYALYYLGDENMIPMILTTMYTLPLLGLLFVPKLIEMMGNKRMFIISGLCAILSGGLSLLAGTNTTLVVLSAIFGGLTLSGVFANIWGCMPNVADYGEWKTGIRAPGLIYGLATFAIKLAVALSTYLVGWLLDWGGYVGSLEVQADHTVQFIYMANGVLPILFGIIGIVMILPYNLTQEKMVKIKTELANMRKGREK</sequence>
<dbReference type="GO" id="GO:0006814">
    <property type="term" value="P:sodium ion transport"/>
    <property type="evidence" value="ECO:0007669"/>
    <property type="project" value="InterPro"/>
</dbReference>
<feature type="transmembrane region" description="Helical" evidence="1">
    <location>
        <begin position="182"/>
        <end position="202"/>
    </location>
</feature>
<reference evidence="2 3" key="1">
    <citation type="submission" date="2018-08" db="EMBL/GenBank/DDBJ databases">
        <title>A genome reference for cultivated species of the human gut microbiota.</title>
        <authorList>
            <person name="Zou Y."/>
            <person name="Xue W."/>
            <person name="Luo G."/>
        </authorList>
    </citation>
    <scope>NUCLEOTIDE SEQUENCE [LARGE SCALE GENOMIC DNA]</scope>
    <source>
        <strain evidence="2 3">AM07-24</strain>
    </source>
</reference>
<keyword evidence="1" id="KW-0472">Membrane</keyword>
<dbReference type="RefSeq" id="WP_118336071.1">
    <property type="nucleotide sequence ID" value="NZ_AP025567.1"/>
</dbReference>
<dbReference type="PANTHER" id="PTHR11328">
    <property type="entry name" value="MAJOR FACILITATOR SUPERFAMILY DOMAIN-CONTAINING PROTEIN"/>
    <property type="match status" value="1"/>
</dbReference>
<feature type="transmembrane region" description="Helical" evidence="1">
    <location>
        <begin position="230"/>
        <end position="258"/>
    </location>
</feature>
<feature type="transmembrane region" description="Helical" evidence="1">
    <location>
        <begin position="78"/>
        <end position="98"/>
    </location>
</feature>
<dbReference type="CDD" id="cd17332">
    <property type="entry name" value="MFS_MelB_like"/>
    <property type="match status" value="1"/>
</dbReference>
<organism evidence="2 3">
    <name type="scientific">Emergencia timonensis</name>
    <dbReference type="NCBI Taxonomy" id="1776384"/>
    <lineage>
        <taxon>Bacteria</taxon>
        <taxon>Bacillati</taxon>
        <taxon>Bacillota</taxon>
        <taxon>Clostridia</taxon>
        <taxon>Peptostreptococcales</taxon>
        <taxon>Anaerovoracaceae</taxon>
        <taxon>Emergencia</taxon>
    </lineage>
</organism>
<name>A0A415DYM3_9FIRM</name>
<proteinExistence type="predicted"/>
<dbReference type="InterPro" id="IPR001927">
    <property type="entry name" value="Na/Gal_symport"/>
</dbReference>
<dbReference type="InterPro" id="IPR039672">
    <property type="entry name" value="MFS_2"/>
</dbReference>
<protein>
    <submittedName>
        <fullName evidence="2">MFS transporter</fullName>
    </submittedName>
</protein>
<gene>
    <name evidence="2" type="ORF">DW099_13720</name>
</gene>
<dbReference type="GO" id="GO:0008643">
    <property type="term" value="P:carbohydrate transport"/>
    <property type="evidence" value="ECO:0007669"/>
    <property type="project" value="InterPro"/>
</dbReference>
<dbReference type="EMBL" id="QRMS01000004">
    <property type="protein sequence ID" value="RHJ85900.1"/>
    <property type="molecule type" value="Genomic_DNA"/>
</dbReference>
<evidence type="ECO:0000313" key="2">
    <source>
        <dbReference type="EMBL" id="RHJ85900.1"/>
    </source>
</evidence>
<feature type="transmembrane region" description="Helical" evidence="1">
    <location>
        <begin position="360"/>
        <end position="384"/>
    </location>
</feature>
<keyword evidence="1" id="KW-0812">Transmembrane</keyword>
<accession>A0A415DYM3</accession>
<dbReference type="PANTHER" id="PTHR11328:SF24">
    <property type="entry name" value="MAJOR FACILITATOR SUPERFAMILY (MFS) PROFILE DOMAIN-CONTAINING PROTEIN"/>
    <property type="match status" value="1"/>
</dbReference>
<dbReference type="SUPFAM" id="SSF103473">
    <property type="entry name" value="MFS general substrate transporter"/>
    <property type="match status" value="1"/>
</dbReference>
<feature type="transmembrane region" description="Helical" evidence="1">
    <location>
        <begin position="264"/>
        <end position="283"/>
    </location>
</feature>
<evidence type="ECO:0000313" key="3">
    <source>
        <dbReference type="Proteomes" id="UP000284841"/>
    </source>
</evidence>
<dbReference type="OrthoDB" id="9764596at2"/>
<dbReference type="InterPro" id="IPR036259">
    <property type="entry name" value="MFS_trans_sf"/>
</dbReference>
<feature type="transmembrane region" description="Helical" evidence="1">
    <location>
        <begin position="150"/>
        <end position="170"/>
    </location>
</feature>
<evidence type="ECO:0000256" key="1">
    <source>
        <dbReference type="SAM" id="Phobius"/>
    </source>
</evidence>
<feature type="transmembrane region" description="Helical" evidence="1">
    <location>
        <begin position="28"/>
        <end position="57"/>
    </location>
</feature>
<feature type="transmembrane region" description="Helical" evidence="1">
    <location>
        <begin position="110"/>
        <end position="130"/>
    </location>
</feature>
<dbReference type="STRING" id="1776384.GCA_900086585_02010"/>
<dbReference type="Gene3D" id="1.20.1250.20">
    <property type="entry name" value="MFS general substrate transporter like domains"/>
    <property type="match status" value="2"/>
</dbReference>
<keyword evidence="3" id="KW-1185">Reference proteome</keyword>
<comment type="caution">
    <text evidence="2">The sequence shown here is derived from an EMBL/GenBank/DDBJ whole genome shotgun (WGS) entry which is preliminary data.</text>
</comment>